<evidence type="ECO:0000256" key="2">
    <source>
        <dbReference type="ARBA" id="ARBA00022525"/>
    </source>
</evidence>
<reference evidence="10 11" key="1">
    <citation type="journal article" date="1993" name="J. Dent. Res.">
        <title>The isolation and characterization of milleri group streptococci from dental periapical abscesses.</title>
        <authorList>
            <person name="Fisher L.E."/>
            <person name="Russell R.R."/>
        </authorList>
    </citation>
    <scope>NUCLEOTIDE SEQUENCE [LARGE SCALE GENOMIC DNA]</scope>
    <source>
        <strain evidence="10 11">OUP21</strain>
    </source>
</reference>
<dbReference type="Pfam" id="PF00746">
    <property type="entry name" value="Gram_pos_anchor"/>
    <property type="match status" value="1"/>
</dbReference>
<feature type="compositionally biased region" description="Basic and acidic residues" evidence="6">
    <location>
        <begin position="117"/>
        <end position="130"/>
    </location>
</feature>
<keyword evidence="10" id="KW-0121">Carboxypeptidase</keyword>
<evidence type="ECO:0000256" key="1">
    <source>
        <dbReference type="ARBA" id="ARBA00022512"/>
    </source>
</evidence>
<evidence type="ECO:0000259" key="8">
    <source>
        <dbReference type="PROSITE" id="PS50847"/>
    </source>
</evidence>
<comment type="similarity">
    <text evidence="5">Belongs to the peptidase M14 family.</text>
</comment>
<feature type="active site" description="Proton donor/acceptor" evidence="5">
    <location>
        <position position="530"/>
    </location>
</feature>
<organism evidence="10 11">
    <name type="scientific">Streptococcus anginosus</name>
    <dbReference type="NCBI Taxonomy" id="1328"/>
    <lineage>
        <taxon>Bacteria</taxon>
        <taxon>Bacillati</taxon>
        <taxon>Bacillota</taxon>
        <taxon>Bacilli</taxon>
        <taxon>Lactobacillales</taxon>
        <taxon>Streptococcaceae</taxon>
        <taxon>Streptococcus</taxon>
        <taxon>Streptococcus anginosus group</taxon>
    </lineage>
</organism>
<dbReference type="GO" id="GO:0004181">
    <property type="term" value="F:metallocarboxypeptidase activity"/>
    <property type="evidence" value="ECO:0007669"/>
    <property type="project" value="InterPro"/>
</dbReference>
<evidence type="ECO:0000256" key="4">
    <source>
        <dbReference type="ARBA" id="ARBA00023088"/>
    </source>
</evidence>
<dbReference type="Gene3D" id="3.40.630.10">
    <property type="entry name" value="Zn peptidases"/>
    <property type="match status" value="1"/>
</dbReference>
<dbReference type="GO" id="GO:0008270">
    <property type="term" value="F:zinc ion binding"/>
    <property type="evidence" value="ECO:0007669"/>
    <property type="project" value="InterPro"/>
</dbReference>
<feature type="domain" description="Gram-positive cocci surface proteins LPxTG" evidence="8">
    <location>
        <begin position="1037"/>
        <end position="1070"/>
    </location>
</feature>
<comment type="caution">
    <text evidence="10">The sequence shown here is derived from an EMBL/GenBank/DDBJ whole genome shotgun (WGS) entry which is preliminary data.</text>
</comment>
<dbReference type="InterPro" id="IPR019931">
    <property type="entry name" value="LPXTG_anchor"/>
</dbReference>
<evidence type="ECO:0000256" key="3">
    <source>
        <dbReference type="ARBA" id="ARBA00022729"/>
    </source>
</evidence>
<keyword evidence="10" id="KW-0645">Protease</keyword>
<dbReference type="EMBL" id="PVSZ01000014">
    <property type="protein sequence ID" value="PRT69754.1"/>
    <property type="molecule type" value="Genomic_DNA"/>
</dbReference>
<keyword evidence="4" id="KW-0572">Peptidoglycan-anchor</keyword>
<keyword evidence="3 7" id="KW-0732">Signal</keyword>
<evidence type="ECO:0000256" key="5">
    <source>
        <dbReference type="PROSITE-ProRule" id="PRU01379"/>
    </source>
</evidence>
<feature type="compositionally biased region" description="Polar residues" evidence="6">
    <location>
        <begin position="78"/>
        <end position="97"/>
    </location>
</feature>
<gene>
    <name evidence="10" type="ORF">C6A27_07660</name>
</gene>
<keyword evidence="2" id="KW-0964">Secreted</keyword>
<name>A0A2T0G147_STRAP</name>
<dbReference type="InterPro" id="IPR000834">
    <property type="entry name" value="Peptidase_M14"/>
</dbReference>
<feature type="domain" description="Peptidase M14" evidence="9">
    <location>
        <begin position="254"/>
        <end position="553"/>
    </location>
</feature>
<sequence>MKNSYKKRLYTNVLSLSAAVLVAVLTQGNAAADTQDSTETQPIANKTETVVPAEKSSAKTNATEATATPDSSPAEAQLPTTTNQEEVQKSENAPSIDSSTSTTNESETETPATPVKPETRAAGTEEKKVQLADSTVHMSEKATITETVQEQGAAAGKVTWKLDNKPIAEWKTWNMEKGDFSGDSFVTIEETTNGSDLKLSLKFNELFGNDLSLRTPNNIRRTYRQFIGNHELVGTDEESGLTIRKTLVFRPYENFHTHEEMLAAIEKSRQEAKNDRLVQIEDIGTSAQGRKIKLGIISSDQKSIDDYLNSTNKMALTKPAEMLAALKDGKLDYKLPILINNTHADEQPAIDIITGLFNSFATQDQISFKTTQADGTQKIVTLSVKDLLKKFIFLFDFTENPDGDVANTRALANGLDPNRDTSYQTNPETRTIAGLINKWNPIALYDIHGFVKDFLIEPATPPHDPNFEYDLLADLMLENAHHMGRAGVANSNYDHYIIPKLDWGDGWDDSFSGYTGVYGMYHGILGHTIEIPQGNQESYKAGFHAVLGGIDYLSQNPDKLMEMRLNFYLRGVNKVEDPKAENELVGPDGKVVGRIKHGQKKFFPDYYVIPMGLDKSNDSQQAYNMIEYFKRNGVVIQELKEDTGGYKKGDLVVDMAQAKRGYANHILYKGSNESAWAAMYAELLVNFPDMRGFKAVAVFKEKLFDGKLGEVTALRATRTSEIDHKAPYYVIANTSESAVRAINRAIRDGKKVYLTDDGYIVDTPTFANLLNNYAIYGDALYKTPQGQTLKALKVYAPPHQYYWAGVDTPAHTALALKNLGFDIVNTPEEADVIVLESDNFDKSLLGLKPTIVVGGTAMQRLEELGAVDGFDAEQLKNGSDYEGLMKAIIDDKDPLTSGYNKNDLFYSNSGNWIAKVPANFKTLASIAGSDYYIAGWWPGNEQLANKIVAISGSYKEQPLFIYAGNPTNRLHTIHFYRWVSNAIFGSQLAQLKDLEKEQKPSTEVVEIINQKPQAGQATTLRYTPQPQIMNATRKAQLPQTGSKENQSSLVIASMFILVSGYLLHLKKKEE</sequence>
<feature type="compositionally biased region" description="Polar residues" evidence="6">
    <location>
        <begin position="31"/>
        <end position="48"/>
    </location>
</feature>
<dbReference type="NCBIfam" id="TIGR01167">
    <property type="entry name" value="LPXTG_anchor"/>
    <property type="match status" value="1"/>
</dbReference>
<dbReference type="PROSITE" id="PS50847">
    <property type="entry name" value="GRAM_POS_ANCHORING"/>
    <property type="match status" value="1"/>
</dbReference>
<dbReference type="RefSeq" id="WP_106384553.1">
    <property type="nucleotide sequence ID" value="NZ_PVSZ01000014.1"/>
</dbReference>
<dbReference type="SUPFAM" id="SSF53187">
    <property type="entry name" value="Zn-dependent exopeptidases"/>
    <property type="match status" value="1"/>
</dbReference>
<evidence type="ECO:0000313" key="10">
    <source>
        <dbReference type="EMBL" id="PRT69754.1"/>
    </source>
</evidence>
<keyword evidence="10" id="KW-0378">Hydrolase</keyword>
<dbReference type="PROSITE" id="PS52035">
    <property type="entry name" value="PEPTIDASE_M14"/>
    <property type="match status" value="1"/>
</dbReference>
<dbReference type="GO" id="GO:0006508">
    <property type="term" value="P:proteolysis"/>
    <property type="evidence" value="ECO:0007669"/>
    <property type="project" value="InterPro"/>
</dbReference>
<accession>A0A2T0G147</accession>
<evidence type="ECO:0000256" key="6">
    <source>
        <dbReference type="SAM" id="MobiDB-lite"/>
    </source>
</evidence>
<protein>
    <submittedName>
        <fullName evidence="10">Zinc carboxypeptidase</fullName>
    </submittedName>
</protein>
<evidence type="ECO:0000259" key="9">
    <source>
        <dbReference type="PROSITE" id="PS52035"/>
    </source>
</evidence>
<evidence type="ECO:0000256" key="7">
    <source>
        <dbReference type="SAM" id="SignalP"/>
    </source>
</evidence>
<dbReference type="Proteomes" id="UP000238573">
    <property type="component" value="Unassembled WGS sequence"/>
</dbReference>
<dbReference type="AlphaFoldDB" id="A0A2T0G147"/>
<feature type="signal peptide" evidence="7">
    <location>
        <begin position="1"/>
        <end position="31"/>
    </location>
</feature>
<keyword evidence="1" id="KW-0134">Cell wall</keyword>
<feature type="compositionally biased region" description="Polar residues" evidence="6">
    <location>
        <begin position="58"/>
        <end position="71"/>
    </location>
</feature>
<proteinExistence type="inferred from homology"/>
<feature type="chain" id="PRO_5039627015" evidence="7">
    <location>
        <begin position="32"/>
        <end position="1070"/>
    </location>
</feature>
<evidence type="ECO:0000313" key="11">
    <source>
        <dbReference type="Proteomes" id="UP000238573"/>
    </source>
</evidence>
<feature type="region of interest" description="Disordered" evidence="6">
    <location>
        <begin position="31"/>
        <end position="134"/>
    </location>
</feature>